<accession>A0ACB7PLR0</accession>
<organism evidence="1 2">
    <name type="scientific">Chaetomium tenue</name>
    <dbReference type="NCBI Taxonomy" id="1854479"/>
    <lineage>
        <taxon>Eukaryota</taxon>
        <taxon>Fungi</taxon>
        <taxon>Dikarya</taxon>
        <taxon>Ascomycota</taxon>
        <taxon>Pezizomycotina</taxon>
        <taxon>Sordariomycetes</taxon>
        <taxon>Sordariomycetidae</taxon>
        <taxon>Sordariales</taxon>
        <taxon>Chaetomiaceae</taxon>
        <taxon>Chaetomium</taxon>
    </lineage>
</organism>
<sequence length="661" mass="70848">MGTRPAPQTEARSLSTINYLAANPPQYPHPPEVRESLTLYISRVPGTQDVILSTFKPQKKNVTGEDISTALYYIHLDAPEDRLLAAPQRPEDGASPRSSSESARSAIPRKPLPTSARTLGPENGAFFNNVVPSSPSAPRGSTLQATADESAVSFPGPEPQPRARADVDDYRENPMFRNRRSVGPPAASDVLSRPKPIPAAIYRKPLGPTASEAPRNIHDTSVDVAPNTASQRRPVTPVTQDTPDAHPGGQPVRVASPPPRLQPAKPAPLGKLGARPRSVAFSLTVIRKDPTSGTQCNVGTISSFQTNVPTPETADPTLNPDNMGGLLAHAQKISVRLETSGYAKYRDMPSKADVDAYRPTSGHSFSQQVAQRSQPGSVVGGKGPVSQSGWKPAEEGFTRQVVMSYGAGWKSNFKKAFQRRERPGSPVHGLGASPEDAAAPKSFHARHGSASTIGSMDSTDGRHSPTLITQPGPGLKPKGYVFLSPWDGRCEFRTSADGRSLRCRHVLDPASAGIDPREVAQSIRDAQAMGRSRSDELSSVLVGAKPVSELRFSLPHGSSHRTSQRDGTSKGALSGQFSKLLRHRSRSSDEESDEEDDFGYGDNSTPMDLRLGQEHAGGGSGGKRAKLGKLIIHDEGLKMLDLVVAANIGVWWNTWGRVLLQ</sequence>
<evidence type="ECO:0000313" key="2">
    <source>
        <dbReference type="Proteomes" id="UP000724584"/>
    </source>
</evidence>
<proteinExistence type="predicted"/>
<comment type="caution">
    <text evidence="1">The sequence shown here is derived from an EMBL/GenBank/DDBJ whole genome shotgun (WGS) entry which is preliminary data.</text>
</comment>
<name>A0ACB7PLR0_9PEZI</name>
<reference evidence="1 2" key="1">
    <citation type="journal article" date="2021" name="Nat. Commun.">
        <title>Genetic determinants of endophytism in the Arabidopsis root mycobiome.</title>
        <authorList>
            <person name="Mesny F."/>
            <person name="Miyauchi S."/>
            <person name="Thiergart T."/>
            <person name="Pickel B."/>
            <person name="Atanasova L."/>
            <person name="Karlsson M."/>
            <person name="Huettel B."/>
            <person name="Barry K.W."/>
            <person name="Haridas S."/>
            <person name="Chen C."/>
            <person name="Bauer D."/>
            <person name="Andreopoulos W."/>
            <person name="Pangilinan J."/>
            <person name="LaButti K."/>
            <person name="Riley R."/>
            <person name="Lipzen A."/>
            <person name="Clum A."/>
            <person name="Drula E."/>
            <person name="Henrissat B."/>
            <person name="Kohler A."/>
            <person name="Grigoriev I.V."/>
            <person name="Martin F.M."/>
            <person name="Hacquard S."/>
        </authorList>
    </citation>
    <scope>NUCLEOTIDE SEQUENCE [LARGE SCALE GENOMIC DNA]</scope>
    <source>
        <strain evidence="1 2">MPI-SDFR-AT-0079</strain>
    </source>
</reference>
<dbReference type="EMBL" id="JAGIZQ010000001">
    <property type="protein sequence ID" value="KAH6649255.1"/>
    <property type="molecule type" value="Genomic_DNA"/>
</dbReference>
<gene>
    <name evidence="1" type="ORF">F5144DRAFT_552478</name>
</gene>
<protein>
    <submittedName>
        <fullName evidence="1">Uncharacterized protein</fullName>
    </submittedName>
</protein>
<keyword evidence="2" id="KW-1185">Reference proteome</keyword>
<dbReference type="Proteomes" id="UP000724584">
    <property type="component" value="Unassembled WGS sequence"/>
</dbReference>
<evidence type="ECO:0000313" key="1">
    <source>
        <dbReference type="EMBL" id="KAH6649255.1"/>
    </source>
</evidence>